<dbReference type="InterPro" id="IPR005158">
    <property type="entry name" value="BTAD"/>
</dbReference>
<dbReference type="InterPro" id="IPR011990">
    <property type="entry name" value="TPR-like_helical_dom_sf"/>
</dbReference>
<dbReference type="Gene3D" id="1.25.40.10">
    <property type="entry name" value="Tetratricopeptide repeat domain"/>
    <property type="match status" value="1"/>
</dbReference>
<dbReference type="EMBL" id="AP027732">
    <property type="protein sequence ID" value="BDZ50717.1"/>
    <property type="molecule type" value="Genomic_DNA"/>
</dbReference>
<evidence type="ECO:0000259" key="5">
    <source>
        <dbReference type="SMART" id="SM01043"/>
    </source>
</evidence>
<dbReference type="Proteomes" id="UP001321486">
    <property type="component" value="Chromosome"/>
</dbReference>
<dbReference type="PANTHER" id="PTHR47691">
    <property type="entry name" value="REGULATOR-RELATED"/>
    <property type="match status" value="1"/>
</dbReference>
<dbReference type="Pfam" id="PF25872">
    <property type="entry name" value="HTH_77"/>
    <property type="match status" value="1"/>
</dbReference>
<dbReference type="InterPro" id="IPR049945">
    <property type="entry name" value="AAA_22"/>
</dbReference>
<reference evidence="7" key="1">
    <citation type="journal article" date="2019" name="Int. J. Syst. Evol. Microbiol.">
        <title>The Global Catalogue of Microorganisms (GCM) 10K type strain sequencing project: providing services to taxonomists for standard genome sequencing and annotation.</title>
        <authorList>
            <consortium name="The Broad Institute Genomics Platform"/>
            <consortium name="The Broad Institute Genome Sequencing Center for Infectious Disease"/>
            <person name="Wu L."/>
            <person name="Ma J."/>
        </authorList>
    </citation>
    <scope>NUCLEOTIDE SEQUENCE [LARGE SCALE GENOMIC DNA]</scope>
    <source>
        <strain evidence="7">NBRC 108728</strain>
    </source>
</reference>
<feature type="region of interest" description="Disordered" evidence="3">
    <location>
        <begin position="991"/>
        <end position="1089"/>
    </location>
</feature>
<dbReference type="PANTHER" id="PTHR47691:SF3">
    <property type="entry name" value="HTH-TYPE TRANSCRIPTIONAL REGULATOR RV0890C-RELATED"/>
    <property type="match status" value="1"/>
</dbReference>
<sequence length="1089" mass="114865">MSTLVGLPVRVAVLGPVLVLGAAGNTLVEPPSARGKALVATLTLAGGESVSVPRLIDDLWGDTPPRAGKAALQTLISRLRQTCADDVIVSTAGGYALGNARASDLALASSALFDARRAAGDDAATAERVASDALQLWRGEPGADLAGTEPATELAGSAERLRADLLRVRALARFDTGDFAGTLADLDSLSGVALRDDDLIALRLRALDGSGRRTEALRVFAEFRERLADELGADPSPELVRLHTELLQDPAPRATATRLTIGLRQAPNALIGRDGDIARVEALLGESRLVTILGAGGLGKTRLAQEVGRRAAATTPGVVVVELAGVRAEEDVALALATTLGIREAKVGRLRLTDPAVRVDVRELILGALAERPTLLVVDNCEHVIGAAATWVADILASTTSVRVLATSRAPLSIGAERVHPLQPLGSAAGGFGDDDAAVRLFHERARAARPGVVLPGEAVARLCRRLDGLPLAIELAAARIRSMSVDEIERRLGNRFALLTGGDRSAPERHRTLTAVIDWSWNLLGVGEQTLLRRLSSFPDGFSAAAAQAVGGDSDDDVTDALDGLVTQSLVAVTEDAPSGALRYRMLETVREFGDRELVLADEVELVRDGMFRWAETFCGTTMERLDGSQQLDAFAAMALEQDNLATVLRRALDEQRADTCVTVFATLGYFWSLRGNQSDVASFGSVVLAVSRRYEPDEAHTPATALTFALAGSIGLFSDRRVGYVAIARLRKIRAGAVILPERLRAMVDILLAAIRGMDAMGELLPRFAGSPDPVIAEIGLILGAQTFENRGRVARAIADTESAYASAVEHGHVWAAATAASFLTQLYAQSGDPEAALVWAIRGRDGLEAIGARSDLQELGRRTAAAEVSLGRFDSARAIFDDILTGEEDIQGPDREDIRLIASTGLAEIAHREGRGAESLAGYDAAVADLWQSPGGWDRRRWPQLILSSAAALAAHATRETVASTPAEVDALATSSACASSRCNDFGRGSTTHPSPGREPSPSAPGCSGPLARHPKTSVSSGSVSCPWRPRSIPARNSDRSRPSRCWPPSTRGSAASPFGPPGTKPRTPARRRPSRGCARCSPTGG</sequence>
<dbReference type="Gene3D" id="1.10.10.10">
    <property type="entry name" value="Winged helix-like DNA-binding domain superfamily/Winged helix DNA-binding domain"/>
    <property type="match status" value="1"/>
</dbReference>
<dbReference type="Pfam" id="PF03704">
    <property type="entry name" value="BTAD"/>
    <property type="match status" value="1"/>
</dbReference>
<dbReference type="RefSeq" id="WP_286343666.1">
    <property type="nucleotide sequence ID" value="NZ_AP027732.1"/>
</dbReference>
<dbReference type="SUPFAM" id="SSF46894">
    <property type="entry name" value="C-terminal effector domain of the bipartite response regulators"/>
    <property type="match status" value="1"/>
</dbReference>
<evidence type="ECO:0000313" key="6">
    <source>
        <dbReference type="EMBL" id="BDZ50717.1"/>
    </source>
</evidence>
<dbReference type="SMART" id="SM01043">
    <property type="entry name" value="BTAD"/>
    <property type="match status" value="1"/>
</dbReference>
<proteinExistence type="inferred from homology"/>
<dbReference type="InterPro" id="IPR036388">
    <property type="entry name" value="WH-like_DNA-bd_sf"/>
</dbReference>
<dbReference type="InterPro" id="IPR058852">
    <property type="entry name" value="HTH_77"/>
</dbReference>
<keyword evidence="2" id="KW-0238">DNA-binding</keyword>
<dbReference type="PRINTS" id="PR00364">
    <property type="entry name" value="DISEASERSIST"/>
</dbReference>
<name>A0ABM8GQI1_9MICO</name>
<dbReference type="Pfam" id="PF13401">
    <property type="entry name" value="AAA_22"/>
    <property type="match status" value="1"/>
</dbReference>
<evidence type="ECO:0000256" key="1">
    <source>
        <dbReference type="ARBA" id="ARBA00005820"/>
    </source>
</evidence>
<keyword evidence="7" id="KW-1185">Reference proteome</keyword>
<feature type="domain" description="Bacterial transcriptional activator" evidence="5">
    <location>
        <begin position="103"/>
        <end position="247"/>
    </location>
</feature>
<comment type="similarity">
    <text evidence="1">Belongs to the AfsR/DnrI/RedD regulatory family.</text>
</comment>
<protein>
    <submittedName>
        <fullName evidence="6">SARP family transcriptional regulator</fullName>
    </submittedName>
</protein>
<evidence type="ECO:0000313" key="7">
    <source>
        <dbReference type="Proteomes" id="UP001321486"/>
    </source>
</evidence>
<dbReference type="InterPro" id="IPR016032">
    <property type="entry name" value="Sig_transdc_resp-reg_C-effctor"/>
</dbReference>
<gene>
    <name evidence="6" type="ORF">GCM10025867_29580</name>
</gene>
<organism evidence="6 7">
    <name type="scientific">Frondihabitans sucicola</name>
    <dbReference type="NCBI Taxonomy" id="1268041"/>
    <lineage>
        <taxon>Bacteria</taxon>
        <taxon>Bacillati</taxon>
        <taxon>Actinomycetota</taxon>
        <taxon>Actinomycetes</taxon>
        <taxon>Micrococcales</taxon>
        <taxon>Microbacteriaceae</taxon>
        <taxon>Frondihabitans</taxon>
    </lineage>
</organism>
<evidence type="ECO:0000256" key="2">
    <source>
        <dbReference type="ARBA" id="ARBA00023125"/>
    </source>
</evidence>
<feature type="domain" description="OmpR/PhoB-type" evidence="4">
    <location>
        <begin position="25"/>
        <end position="97"/>
    </location>
</feature>
<dbReference type="SUPFAM" id="SSF52540">
    <property type="entry name" value="P-loop containing nucleoside triphosphate hydrolases"/>
    <property type="match status" value="1"/>
</dbReference>
<evidence type="ECO:0000256" key="3">
    <source>
        <dbReference type="SAM" id="MobiDB-lite"/>
    </source>
</evidence>
<dbReference type="SUPFAM" id="SSF48452">
    <property type="entry name" value="TPR-like"/>
    <property type="match status" value="1"/>
</dbReference>
<dbReference type="Gene3D" id="3.40.50.300">
    <property type="entry name" value="P-loop containing nucleotide triphosphate hydrolases"/>
    <property type="match status" value="1"/>
</dbReference>
<evidence type="ECO:0000259" key="4">
    <source>
        <dbReference type="SMART" id="SM00862"/>
    </source>
</evidence>
<dbReference type="InterPro" id="IPR027417">
    <property type="entry name" value="P-loop_NTPase"/>
</dbReference>
<dbReference type="SMART" id="SM00862">
    <property type="entry name" value="Trans_reg_C"/>
    <property type="match status" value="1"/>
</dbReference>
<dbReference type="InterPro" id="IPR001867">
    <property type="entry name" value="OmpR/PhoB-type_DNA-bd"/>
</dbReference>
<accession>A0ABM8GQI1</accession>